<feature type="signal peptide" evidence="6">
    <location>
        <begin position="1"/>
        <end position="21"/>
    </location>
</feature>
<dbReference type="Gene3D" id="2.30.30.60">
    <property type="match status" value="1"/>
</dbReference>
<evidence type="ECO:0000256" key="3">
    <source>
        <dbReference type="ARBA" id="ARBA00022989"/>
    </source>
</evidence>
<dbReference type="Pfam" id="PF00924">
    <property type="entry name" value="MS_channel_2nd"/>
    <property type="match status" value="1"/>
</dbReference>
<evidence type="ECO:0000256" key="6">
    <source>
        <dbReference type="SAM" id="SignalP"/>
    </source>
</evidence>
<feature type="chain" id="PRO_5006064443" evidence="6">
    <location>
        <begin position="22"/>
        <end position="553"/>
    </location>
</feature>
<evidence type="ECO:0000256" key="5">
    <source>
        <dbReference type="SAM" id="Phobius"/>
    </source>
</evidence>
<evidence type="ECO:0000259" key="7">
    <source>
        <dbReference type="Pfam" id="PF00924"/>
    </source>
</evidence>
<dbReference type="PANTHER" id="PTHR30566">
    <property type="entry name" value="YNAI-RELATED MECHANOSENSITIVE ION CHANNEL"/>
    <property type="match status" value="1"/>
</dbReference>
<feature type="transmembrane region" description="Helical" evidence="5">
    <location>
        <begin position="356"/>
        <end position="378"/>
    </location>
</feature>
<dbReference type="InterPro" id="IPR006685">
    <property type="entry name" value="MscS_channel_2nd"/>
</dbReference>
<name>A0A0P1HKS8_9RHOB</name>
<accession>A0A0P1HKS8</accession>
<evidence type="ECO:0000256" key="1">
    <source>
        <dbReference type="ARBA" id="ARBA00004370"/>
    </source>
</evidence>
<feature type="domain" description="Mechanosensitive ion channel MscS" evidence="7">
    <location>
        <begin position="381"/>
        <end position="446"/>
    </location>
</feature>
<dbReference type="SUPFAM" id="SSF50182">
    <property type="entry name" value="Sm-like ribonucleoproteins"/>
    <property type="match status" value="1"/>
</dbReference>
<proteinExistence type="predicted"/>
<keyword evidence="6" id="KW-0732">Signal</keyword>
<feature type="transmembrane region" description="Helical" evidence="5">
    <location>
        <begin position="206"/>
        <end position="227"/>
    </location>
</feature>
<protein>
    <submittedName>
        <fullName evidence="8">Potassium efflux system KefA</fullName>
    </submittedName>
</protein>
<comment type="subcellular location">
    <subcellularLocation>
        <location evidence="1">Membrane</location>
    </subcellularLocation>
</comment>
<keyword evidence="4 5" id="KW-0472">Membrane</keyword>
<dbReference type="RefSeq" id="WP_058284568.1">
    <property type="nucleotide sequence ID" value="NZ_CYSR01000004.1"/>
</dbReference>
<reference evidence="8 9" key="1">
    <citation type="submission" date="2015-09" db="EMBL/GenBank/DDBJ databases">
        <authorList>
            <consortium name="Swine Surveillance"/>
        </authorList>
    </citation>
    <scope>NUCLEOTIDE SEQUENCE [LARGE SCALE GENOMIC DNA]</scope>
    <source>
        <strain evidence="8 9">CECT 8399</strain>
    </source>
</reference>
<dbReference type="InterPro" id="IPR023408">
    <property type="entry name" value="MscS_beta-dom_sf"/>
</dbReference>
<dbReference type="PANTHER" id="PTHR30566:SF5">
    <property type="entry name" value="MECHANOSENSITIVE ION CHANNEL PROTEIN 1, MITOCHONDRIAL-RELATED"/>
    <property type="match status" value="1"/>
</dbReference>
<sequence>MIKTLLRFLVPLLLIAAPLAAQDKTGCDSSRWYCVPGLNTGLPQPSTLISRETPRATIESLIAAAREDAWAEAAHLIDLSGIPAEQQLAAGTRLARQLETVISRKTVIDWDIILDRPDALDARASSDQAMAGEPRKSLLLWTLELDHRPVAIRLNRIKPDDGAAVWVFSRQTAGNIPALFARFGPGRFEKMLPDMLKEDAAFGFKWWEVLGLPLLLALSVGAGWLVWKGTGWAARKSSHQVVTDTLLSVRGPASIGSATLVALATGSYAFVFSGQISTILPPLAWLGLAGSGLWLAINSVEAVLDRLTSFDETDLTQRQEDHKRTMATRLAAARRAFVVAAVLIGGGIFLSQSNIFQNLGFTILGTAGALTLILGFAARRVLGNIIASLQIALNQSAKIGDRIVYNDYLCHVERINFTYVQLRDWDGTRLIVPVEEFISTPFENWTMKEPKMLRIIKLKCAHNADVDALREAFDDIVSELDKDELGDPDDAKVRVAGQDVFGKDVWFALPCADPNTSWDAACKAREMIIAAGNRIAEERGIDIFPEVRPAEAA</sequence>
<dbReference type="GO" id="GO:0008381">
    <property type="term" value="F:mechanosensitive monoatomic ion channel activity"/>
    <property type="evidence" value="ECO:0007669"/>
    <property type="project" value="UniProtKB-ARBA"/>
</dbReference>
<evidence type="ECO:0000313" key="9">
    <source>
        <dbReference type="Proteomes" id="UP000051326"/>
    </source>
</evidence>
<evidence type="ECO:0000256" key="2">
    <source>
        <dbReference type="ARBA" id="ARBA00022692"/>
    </source>
</evidence>
<dbReference type="AlphaFoldDB" id="A0A0P1HKS8"/>
<feature type="transmembrane region" description="Helical" evidence="5">
    <location>
        <begin position="247"/>
        <end position="271"/>
    </location>
</feature>
<dbReference type="Gene3D" id="1.10.287.1260">
    <property type="match status" value="1"/>
</dbReference>
<evidence type="ECO:0000256" key="4">
    <source>
        <dbReference type="ARBA" id="ARBA00023136"/>
    </source>
</evidence>
<keyword evidence="2 5" id="KW-0812">Transmembrane</keyword>
<dbReference type="InterPro" id="IPR010920">
    <property type="entry name" value="LSM_dom_sf"/>
</dbReference>
<evidence type="ECO:0000313" key="8">
    <source>
        <dbReference type="EMBL" id="CUH98321.1"/>
    </source>
</evidence>
<gene>
    <name evidence="8" type="primary">kefA_2</name>
    <name evidence="8" type="ORF">PHA8399_00435</name>
</gene>
<dbReference type="GO" id="GO:0016020">
    <property type="term" value="C:membrane"/>
    <property type="evidence" value="ECO:0007669"/>
    <property type="project" value="UniProtKB-SubCell"/>
</dbReference>
<keyword evidence="3 5" id="KW-1133">Transmembrane helix</keyword>
<dbReference type="STRING" id="1396826.PHA8399_00435"/>
<dbReference type="Proteomes" id="UP000051326">
    <property type="component" value="Unassembled WGS sequence"/>
</dbReference>
<feature type="transmembrane region" description="Helical" evidence="5">
    <location>
        <begin position="332"/>
        <end position="350"/>
    </location>
</feature>
<dbReference type="EMBL" id="CYSR01000004">
    <property type="protein sequence ID" value="CUH98321.1"/>
    <property type="molecule type" value="Genomic_DNA"/>
</dbReference>
<feature type="transmembrane region" description="Helical" evidence="5">
    <location>
        <begin position="283"/>
        <end position="304"/>
    </location>
</feature>
<organism evidence="8 9">
    <name type="scientific">Leisingera aquaemixtae</name>
    <dbReference type="NCBI Taxonomy" id="1396826"/>
    <lineage>
        <taxon>Bacteria</taxon>
        <taxon>Pseudomonadati</taxon>
        <taxon>Pseudomonadota</taxon>
        <taxon>Alphaproteobacteria</taxon>
        <taxon>Rhodobacterales</taxon>
        <taxon>Roseobacteraceae</taxon>
        <taxon>Leisingera</taxon>
    </lineage>
</organism>